<evidence type="ECO:0000256" key="3">
    <source>
        <dbReference type="ARBA" id="ARBA00023002"/>
    </source>
</evidence>
<dbReference type="PANTHER" id="PTHR13887:SF14">
    <property type="entry name" value="DISULFIDE BOND FORMATION PROTEIN D"/>
    <property type="match status" value="1"/>
</dbReference>
<gene>
    <name evidence="7" type="ORF">GOHSU_07_00240</name>
</gene>
<dbReference type="InterPro" id="IPR036249">
    <property type="entry name" value="Thioredoxin-like_sf"/>
</dbReference>
<evidence type="ECO:0000256" key="1">
    <source>
        <dbReference type="ARBA" id="ARBA00005791"/>
    </source>
</evidence>
<dbReference type="PANTHER" id="PTHR13887">
    <property type="entry name" value="GLUTATHIONE S-TRANSFERASE KAPPA"/>
    <property type="match status" value="1"/>
</dbReference>
<sequence length="255" mass="26830">MSSNRVIDPRAAERRRSLLLTLAAVTVLVVVAAVVIIVTTRGENSNSNAANDGLDGRGGDAVPTVVTDNGAIRLTGAPAGTTPPVIVTITEDFQCPACAQFETVMGPALAPYHSNPEVAVDYVSINMLDRASTTQYSTRAANASMCVAEKTGKDGDLSTWLEYHNMLFANQPPEGGAGLADAELIRLAKEVGVDDISSCVEDVPYKKWIGENSEKVMSEPGFTGTPNVRINGEVVQVNDGADLQNKINAAVEAAK</sequence>
<dbReference type="Proteomes" id="UP000053405">
    <property type="component" value="Unassembled WGS sequence"/>
</dbReference>
<dbReference type="OrthoDB" id="117402at2"/>
<keyword evidence="8" id="KW-1185">Reference proteome</keyword>
<comment type="similarity">
    <text evidence="1">Belongs to the thioredoxin family. DsbA subfamily.</text>
</comment>
<keyword evidence="2" id="KW-0732">Signal</keyword>
<organism evidence="7 8">
    <name type="scientific">Gordonia hirsuta DSM 44140 = NBRC 16056</name>
    <dbReference type="NCBI Taxonomy" id="1121927"/>
    <lineage>
        <taxon>Bacteria</taxon>
        <taxon>Bacillati</taxon>
        <taxon>Actinomycetota</taxon>
        <taxon>Actinomycetes</taxon>
        <taxon>Mycobacteriales</taxon>
        <taxon>Gordoniaceae</taxon>
        <taxon>Gordonia</taxon>
    </lineage>
</organism>
<accession>L7L5S8</accession>
<dbReference type="eggNOG" id="COG1651">
    <property type="taxonomic scope" value="Bacteria"/>
</dbReference>
<dbReference type="SUPFAM" id="SSF52833">
    <property type="entry name" value="Thioredoxin-like"/>
    <property type="match status" value="1"/>
</dbReference>
<protein>
    <recommendedName>
        <fullName evidence="6">Thioredoxin-like fold domain-containing protein</fullName>
    </recommendedName>
</protein>
<keyword evidence="3" id="KW-0560">Oxidoreductase</keyword>
<evidence type="ECO:0000256" key="4">
    <source>
        <dbReference type="ARBA" id="ARBA00023157"/>
    </source>
</evidence>
<comment type="caution">
    <text evidence="7">The sequence shown here is derived from an EMBL/GenBank/DDBJ whole genome shotgun (WGS) entry which is preliminary data.</text>
</comment>
<keyword evidence="5" id="KW-0676">Redox-active center</keyword>
<dbReference type="InterPro" id="IPR012336">
    <property type="entry name" value="Thioredoxin-like_fold"/>
</dbReference>
<dbReference type="CDD" id="cd02972">
    <property type="entry name" value="DsbA_family"/>
    <property type="match status" value="1"/>
</dbReference>
<evidence type="ECO:0000256" key="2">
    <source>
        <dbReference type="ARBA" id="ARBA00022729"/>
    </source>
</evidence>
<dbReference type="AlphaFoldDB" id="L7L5S8"/>
<reference evidence="7 8" key="1">
    <citation type="submission" date="2012-12" db="EMBL/GenBank/DDBJ databases">
        <title>Whole genome shotgun sequence of Gordonia hirsuta NBRC 16056.</title>
        <authorList>
            <person name="Isaki-Nakamura S."/>
            <person name="Hosoyama A."/>
            <person name="Tsuchikane K."/>
            <person name="Katsumata H."/>
            <person name="Baba S."/>
            <person name="Yamazaki S."/>
            <person name="Fujita N."/>
        </authorList>
    </citation>
    <scope>NUCLEOTIDE SEQUENCE [LARGE SCALE GENOMIC DNA]</scope>
    <source>
        <strain evidence="7 8">NBRC 16056</strain>
    </source>
</reference>
<evidence type="ECO:0000259" key="6">
    <source>
        <dbReference type="Pfam" id="PF13462"/>
    </source>
</evidence>
<keyword evidence="4" id="KW-1015">Disulfide bond</keyword>
<evidence type="ECO:0000313" key="8">
    <source>
        <dbReference type="Proteomes" id="UP000053405"/>
    </source>
</evidence>
<feature type="domain" description="Thioredoxin-like fold" evidence="6">
    <location>
        <begin position="84"/>
        <end position="247"/>
    </location>
</feature>
<evidence type="ECO:0000256" key="5">
    <source>
        <dbReference type="ARBA" id="ARBA00023284"/>
    </source>
</evidence>
<name>L7L5S8_9ACTN</name>
<dbReference type="GO" id="GO:0016491">
    <property type="term" value="F:oxidoreductase activity"/>
    <property type="evidence" value="ECO:0007669"/>
    <property type="project" value="UniProtKB-KW"/>
</dbReference>
<dbReference type="Gene3D" id="3.40.30.10">
    <property type="entry name" value="Glutaredoxin"/>
    <property type="match status" value="1"/>
</dbReference>
<proteinExistence type="inferred from homology"/>
<evidence type="ECO:0000313" key="7">
    <source>
        <dbReference type="EMBL" id="GAC56470.1"/>
    </source>
</evidence>
<dbReference type="RefSeq" id="WP_005936772.1">
    <property type="nucleotide sequence ID" value="NZ_ATVK01000004.1"/>
</dbReference>
<dbReference type="EMBL" id="BANT01000007">
    <property type="protein sequence ID" value="GAC56470.1"/>
    <property type="molecule type" value="Genomic_DNA"/>
</dbReference>
<dbReference type="STRING" id="1121927.GOHSU_07_00240"/>
<dbReference type="Pfam" id="PF13462">
    <property type="entry name" value="Thioredoxin_4"/>
    <property type="match status" value="1"/>
</dbReference>